<evidence type="ECO:0000313" key="2">
    <source>
        <dbReference type="EMBL" id="KAJ7624182.1"/>
    </source>
</evidence>
<evidence type="ECO:0000256" key="1">
    <source>
        <dbReference type="SAM" id="Coils"/>
    </source>
</evidence>
<comment type="caution">
    <text evidence="2">The sequence shown here is derived from an EMBL/GenBank/DDBJ whole genome shotgun (WGS) entry which is preliminary data.</text>
</comment>
<keyword evidence="3" id="KW-1185">Reference proteome</keyword>
<keyword evidence="1" id="KW-0175">Coiled coil</keyword>
<feature type="coiled-coil region" evidence="1">
    <location>
        <begin position="77"/>
        <end position="104"/>
    </location>
</feature>
<gene>
    <name evidence="2" type="ORF">B0H17DRAFT_963842</name>
</gene>
<evidence type="ECO:0000313" key="3">
    <source>
        <dbReference type="Proteomes" id="UP001221757"/>
    </source>
</evidence>
<protein>
    <submittedName>
        <fullName evidence="2">Uncharacterized protein</fullName>
    </submittedName>
</protein>
<dbReference type="AlphaFoldDB" id="A0AAD7FHE3"/>
<dbReference type="EMBL" id="JARKIE010000615">
    <property type="protein sequence ID" value="KAJ7624182.1"/>
    <property type="molecule type" value="Genomic_DNA"/>
</dbReference>
<sequence length="114" mass="12916">TSCYVFATVQHIHAVEPFIHYSSPRFLRDAKEDVEHVTNNFHKIFHTLKASREFVATVLQKELDVAKADRASTSLLLEMANNDAEVQRAKIAEQEAQLEKYKLMLQLQASGSGN</sequence>
<dbReference type="Proteomes" id="UP001221757">
    <property type="component" value="Unassembled WGS sequence"/>
</dbReference>
<feature type="non-terminal residue" evidence="2">
    <location>
        <position position="1"/>
    </location>
</feature>
<reference evidence="2" key="1">
    <citation type="submission" date="2023-03" db="EMBL/GenBank/DDBJ databases">
        <title>Massive genome expansion in bonnet fungi (Mycena s.s.) driven by repeated elements and novel gene families across ecological guilds.</title>
        <authorList>
            <consortium name="Lawrence Berkeley National Laboratory"/>
            <person name="Harder C.B."/>
            <person name="Miyauchi S."/>
            <person name="Viragh M."/>
            <person name="Kuo A."/>
            <person name="Thoen E."/>
            <person name="Andreopoulos B."/>
            <person name="Lu D."/>
            <person name="Skrede I."/>
            <person name="Drula E."/>
            <person name="Henrissat B."/>
            <person name="Morin E."/>
            <person name="Kohler A."/>
            <person name="Barry K."/>
            <person name="LaButti K."/>
            <person name="Morin E."/>
            <person name="Salamov A."/>
            <person name="Lipzen A."/>
            <person name="Mereny Z."/>
            <person name="Hegedus B."/>
            <person name="Baldrian P."/>
            <person name="Stursova M."/>
            <person name="Weitz H."/>
            <person name="Taylor A."/>
            <person name="Grigoriev I.V."/>
            <person name="Nagy L.G."/>
            <person name="Martin F."/>
            <person name="Kauserud H."/>
        </authorList>
    </citation>
    <scope>NUCLEOTIDE SEQUENCE</scope>
    <source>
        <strain evidence="2">CBHHK067</strain>
    </source>
</reference>
<proteinExistence type="predicted"/>
<accession>A0AAD7FHE3</accession>
<name>A0AAD7FHE3_MYCRO</name>
<organism evidence="2 3">
    <name type="scientific">Mycena rosella</name>
    <name type="common">Pink bonnet</name>
    <name type="synonym">Agaricus rosellus</name>
    <dbReference type="NCBI Taxonomy" id="1033263"/>
    <lineage>
        <taxon>Eukaryota</taxon>
        <taxon>Fungi</taxon>
        <taxon>Dikarya</taxon>
        <taxon>Basidiomycota</taxon>
        <taxon>Agaricomycotina</taxon>
        <taxon>Agaricomycetes</taxon>
        <taxon>Agaricomycetidae</taxon>
        <taxon>Agaricales</taxon>
        <taxon>Marasmiineae</taxon>
        <taxon>Mycenaceae</taxon>
        <taxon>Mycena</taxon>
    </lineage>
</organism>